<feature type="domain" description="DUF1540" evidence="2">
    <location>
        <begin position="89"/>
        <end position="108"/>
    </location>
</feature>
<accession>C5C6V7</accession>
<dbReference type="AlphaFoldDB" id="C5C6V7"/>
<evidence type="ECO:0000313" key="4">
    <source>
        <dbReference type="Proteomes" id="UP000000738"/>
    </source>
</evidence>
<proteinExistence type="predicted"/>
<evidence type="ECO:0000256" key="1">
    <source>
        <dbReference type="SAM" id="MobiDB-lite"/>
    </source>
</evidence>
<evidence type="ECO:0000259" key="2">
    <source>
        <dbReference type="Pfam" id="PF07561"/>
    </source>
</evidence>
<sequence length="118" mass="12412">MLFAGRSNLDSSSAAPSRGGPEPGGSRHDHRRPHLRRRACAFNAQSSCNALAITVAGSDRTPGCGTFVQLDVRRPVTEGTSTVGACHRLECTYNADLACTAEGIEVTDVATCATYTID</sequence>
<name>C5C6V7_MICLC</name>
<dbReference type="KEGG" id="mlu:Mlut_19670"/>
<feature type="region of interest" description="Disordered" evidence="1">
    <location>
        <begin position="1"/>
        <end position="33"/>
    </location>
</feature>
<dbReference type="HOGENOM" id="CLU_2070410_0_0_11"/>
<gene>
    <name evidence="3" type="ordered locus">Mlut_19670</name>
</gene>
<protein>
    <recommendedName>
        <fullName evidence="2">DUF1540 domain-containing protein</fullName>
    </recommendedName>
</protein>
<reference evidence="4" key="1">
    <citation type="journal article" date="2010" name="J. Bacteriol.">
        <title>Genome sequence of the Fleming strain of Micrococcus luteus, a simple free-living actinobacterium.</title>
        <authorList>
            <person name="Young M."/>
            <person name="Artsatbanov V."/>
            <person name="Beller H.R."/>
            <person name="Chandra G."/>
            <person name="Chater K.F."/>
            <person name="Dover L.G."/>
            <person name="Goh E.B."/>
            <person name="Kahan T."/>
            <person name="Kaprelyants A.S."/>
            <person name="Kyrpides N."/>
            <person name="Lapidus A."/>
            <person name="Lowry S.R."/>
            <person name="Lykidis A."/>
            <person name="Mahillon J."/>
            <person name="Markowitz V."/>
            <person name="Mavromatis K."/>
            <person name="Mukamolova G.V."/>
            <person name="Oren A."/>
            <person name="Rokem J.S."/>
            <person name="Smith M.C."/>
            <person name="Young D.I."/>
            <person name="Greenblatt C.L."/>
        </authorList>
    </citation>
    <scope>NUCLEOTIDE SEQUENCE [LARGE SCALE GENOMIC DNA]</scope>
    <source>
        <strain evidence="4">ATCC 4698 / DSM 20030 / JCM 1464 / NBRC 3333 / NCIMB 9278 / NCTC 2665 / VKM Ac-2230</strain>
    </source>
</reference>
<keyword evidence="4" id="KW-1185">Reference proteome</keyword>
<dbReference type="STRING" id="465515.Mlut_19670"/>
<dbReference type="EnsemblBacteria" id="ACS31445">
    <property type="protein sequence ID" value="ACS31445"/>
    <property type="gene ID" value="Mlut_19670"/>
</dbReference>
<dbReference type="RefSeq" id="WP_012751087.1">
    <property type="nucleotide sequence ID" value="NC_012803.1"/>
</dbReference>
<organism evidence="3 4">
    <name type="scientific">Micrococcus luteus (strain ATCC 4698 / DSM 20030 / JCM 1464 / CCM 169 / CCUG 5858 / IAM 1056 / NBRC 3333 / NCIMB 9278 / NCTC 2665 / VKM Ac-2230)</name>
    <name type="common">Micrococcus lysodeikticus</name>
    <dbReference type="NCBI Taxonomy" id="465515"/>
    <lineage>
        <taxon>Bacteria</taxon>
        <taxon>Bacillati</taxon>
        <taxon>Actinomycetota</taxon>
        <taxon>Actinomycetes</taxon>
        <taxon>Micrococcales</taxon>
        <taxon>Micrococcaceae</taxon>
        <taxon>Micrococcus</taxon>
    </lineage>
</organism>
<dbReference type="Proteomes" id="UP000000738">
    <property type="component" value="Chromosome"/>
</dbReference>
<evidence type="ECO:0000313" key="3">
    <source>
        <dbReference type="EMBL" id="ACS31445.1"/>
    </source>
</evidence>
<dbReference type="EMBL" id="CP001628">
    <property type="protein sequence ID" value="ACS31445.1"/>
    <property type="molecule type" value="Genomic_DNA"/>
</dbReference>
<dbReference type="Pfam" id="PF07561">
    <property type="entry name" value="DUF1540"/>
    <property type="match status" value="2"/>
</dbReference>
<feature type="domain" description="DUF1540" evidence="2">
    <location>
        <begin position="39"/>
        <end position="67"/>
    </location>
</feature>
<dbReference type="InterPro" id="IPR011437">
    <property type="entry name" value="DUF1540"/>
</dbReference>
<feature type="compositionally biased region" description="Low complexity" evidence="1">
    <location>
        <begin position="11"/>
        <end position="20"/>
    </location>
</feature>